<reference evidence="1" key="1">
    <citation type="submission" date="2022-07" db="EMBL/GenBank/DDBJ databases">
        <authorList>
            <person name="Macas J."/>
            <person name="Novak P."/>
            <person name="Neumann P."/>
        </authorList>
    </citation>
    <scope>NUCLEOTIDE SEQUENCE</scope>
</reference>
<protein>
    <submittedName>
        <fullName evidence="1">Uncharacterized protein</fullName>
    </submittedName>
</protein>
<dbReference type="Proteomes" id="UP001152484">
    <property type="component" value="Unassembled WGS sequence"/>
</dbReference>
<dbReference type="EMBL" id="CAMAPE010000010">
    <property type="protein sequence ID" value="CAH9077247.1"/>
    <property type="molecule type" value="Genomic_DNA"/>
</dbReference>
<sequence length="335" mass="37486">MQASDPYITPSSLFDDVGLLCRPLGRTIAPSSLFDDVELLCRPLGRTIAPSSLFDDVELLCRPLGRTIAPSSLFDDVEFLCRPLGHTIAPSSLFDDVELSYRPLGPSALRSGHLYLMNQTSYCGRSLDPSLSHLYLMTRTTDHDELPTSGDRPRPSSRRAPLQLHLQAEGLAPFVSFWGHPVYSFSLIRIFSHRVFPNEVFNEASPHRGSKGVNPRPPVEDIIRHALLYSSSPHCTRLKEWGTGRAGDLAPSLTKEAEFQIFVHEVYSPDGDRSSHGSTLFRLEYSRLREWGTPDRVYRLGPPGLTTIGPGQRPTHILRISFVLLYCLYVICILD</sequence>
<evidence type="ECO:0000313" key="2">
    <source>
        <dbReference type="Proteomes" id="UP001152484"/>
    </source>
</evidence>
<name>A0A9P0YVT3_CUSEU</name>
<comment type="caution">
    <text evidence="1">The sequence shown here is derived from an EMBL/GenBank/DDBJ whole genome shotgun (WGS) entry which is preliminary data.</text>
</comment>
<evidence type="ECO:0000313" key="1">
    <source>
        <dbReference type="EMBL" id="CAH9077247.1"/>
    </source>
</evidence>
<keyword evidence="2" id="KW-1185">Reference proteome</keyword>
<accession>A0A9P0YVT3</accession>
<organism evidence="1 2">
    <name type="scientific">Cuscuta europaea</name>
    <name type="common">European dodder</name>
    <dbReference type="NCBI Taxonomy" id="41803"/>
    <lineage>
        <taxon>Eukaryota</taxon>
        <taxon>Viridiplantae</taxon>
        <taxon>Streptophyta</taxon>
        <taxon>Embryophyta</taxon>
        <taxon>Tracheophyta</taxon>
        <taxon>Spermatophyta</taxon>
        <taxon>Magnoliopsida</taxon>
        <taxon>eudicotyledons</taxon>
        <taxon>Gunneridae</taxon>
        <taxon>Pentapetalae</taxon>
        <taxon>asterids</taxon>
        <taxon>lamiids</taxon>
        <taxon>Solanales</taxon>
        <taxon>Convolvulaceae</taxon>
        <taxon>Cuscuteae</taxon>
        <taxon>Cuscuta</taxon>
        <taxon>Cuscuta subgen. Cuscuta</taxon>
    </lineage>
</organism>
<proteinExistence type="predicted"/>
<dbReference type="AlphaFoldDB" id="A0A9P0YVT3"/>
<gene>
    <name evidence="1" type="ORF">CEURO_LOCUS6238</name>
</gene>